<comment type="similarity">
    <text evidence="2 9">Belongs to the uroporphyrinogen-III synthase family.</text>
</comment>
<dbReference type="CDD" id="cd06578">
    <property type="entry name" value="HemD"/>
    <property type="match status" value="1"/>
</dbReference>
<comment type="function">
    <text evidence="6 9">Catalyzes cyclization of the linear tetrapyrrole, hydroxymethylbilane, to the macrocyclic uroporphyrinogen III.</text>
</comment>
<evidence type="ECO:0000256" key="1">
    <source>
        <dbReference type="ARBA" id="ARBA00004772"/>
    </source>
</evidence>
<feature type="domain" description="Tetrapyrrole biosynthesis uroporphyrinogen III synthase" evidence="10">
    <location>
        <begin position="26"/>
        <end position="246"/>
    </location>
</feature>
<dbReference type="GO" id="GO:0006782">
    <property type="term" value="P:protoporphyrinogen IX biosynthetic process"/>
    <property type="evidence" value="ECO:0007669"/>
    <property type="project" value="UniProtKB-UniRule"/>
</dbReference>
<dbReference type="EC" id="4.2.1.75" evidence="3 9"/>
<dbReference type="Gene3D" id="3.40.50.10090">
    <property type="match status" value="2"/>
</dbReference>
<dbReference type="Pfam" id="PF02602">
    <property type="entry name" value="HEM4"/>
    <property type="match status" value="1"/>
</dbReference>
<dbReference type="PANTHER" id="PTHR38042">
    <property type="entry name" value="UROPORPHYRINOGEN-III SYNTHASE, CHLOROPLASTIC"/>
    <property type="match status" value="1"/>
</dbReference>
<comment type="pathway">
    <text evidence="1 9">Porphyrin-containing compound metabolism; protoporphyrin-IX biosynthesis; coproporphyrinogen-III from 5-aminolevulinate: step 3/4.</text>
</comment>
<evidence type="ECO:0000256" key="6">
    <source>
        <dbReference type="ARBA" id="ARBA00037589"/>
    </source>
</evidence>
<reference evidence="11" key="1">
    <citation type="submission" date="2024-03" db="EMBL/GenBank/DDBJ databases">
        <title>Deinococcus weizhi sp. nov., isolated from human skin.</title>
        <authorList>
            <person name="Wei Z."/>
            <person name="Tian F."/>
            <person name="Yang C."/>
            <person name="Xin L.T."/>
            <person name="Wen Z.J."/>
            <person name="Lan K.C."/>
            <person name="Yu L."/>
            <person name="Zhe W."/>
            <person name="Dan F.D."/>
            <person name="Jun W."/>
            <person name="Rui Z."/>
            <person name="Yong X.J."/>
            <person name="Ting Y."/>
            <person name="Wei X."/>
            <person name="Xu Z.G."/>
            <person name="Xin Z."/>
            <person name="Dong F.G."/>
            <person name="Ni X.M."/>
            <person name="Zheng M.G."/>
            <person name="Chun Y."/>
            <person name="Qian W.X."/>
        </authorList>
    </citation>
    <scope>NUCLEOTIDE SEQUENCE</scope>
    <source>
        <strain evidence="11">VB142</strain>
    </source>
</reference>
<evidence type="ECO:0000256" key="5">
    <source>
        <dbReference type="ARBA" id="ARBA00023244"/>
    </source>
</evidence>
<proteinExistence type="inferred from homology"/>
<evidence type="ECO:0000313" key="11">
    <source>
        <dbReference type="EMBL" id="WYF45399.1"/>
    </source>
</evidence>
<dbReference type="GO" id="GO:0006780">
    <property type="term" value="P:uroporphyrinogen III biosynthetic process"/>
    <property type="evidence" value="ECO:0007669"/>
    <property type="project" value="UniProtKB-UniRule"/>
</dbReference>
<dbReference type="EMBL" id="CP149782">
    <property type="protein sequence ID" value="WYF45399.1"/>
    <property type="molecule type" value="Genomic_DNA"/>
</dbReference>
<dbReference type="PANTHER" id="PTHR38042:SF1">
    <property type="entry name" value="UROPORPHYRINOGEN-III SYNTHASE, CHLOROPLASTIC"/>
    <property type="match status" value="1"/>
</dbReference>
<dbReference type="SUPFAM" id="SSF69618">
    <property type="entry name" value="HemD-like"/>
    <property type="match status" value="1"/>
</dbReference>
<evidence type="ECO:0000256" key="2">
    <source>
        <dbReference type="ARBA" id="ARBA00008133"/>
    </source>
</evidence>
<organism evidence="11">
    <name type="scientific">Deinococcus sp. VB142</name>
    <dbReference type="NCBI Taxonomy" id="3112952"/>
    <lineage>
        <taxon>Bacteria</taxon>
        <taxon>Thermotogati</taxon>
        <taxon>Deinococcota</taxon>
        <taxon>Deinococci</taxon>
        <taxon>Deinococcales</taxon>
        <taxon>Deinococcaceae</taxon>
        <taxon>Deinococcus</taxon>
    </lineage>
</organism>
<accession>A0AAU6Q4X8</accession>
<dbReference type="RefSeq" id="WP_339096634.1">
    <property type="nucleotide sequence ID" value="NZ_CP149782.1"/>
</dbReference>
<keyword evidence="4 9" id="KW-0456">Lyase</keyword>
<evidence type="ECO:0000256" key="7">
    <source>
        <dbReference type="ARBA" id="ARBA00040167"/>
    </source>
</evidence>
<dbReference type="InterPro" id="IPR039793">
    <property type="entry name" value="UROS/Hem4"/>
</dbReference>
<protein>
    <recommendedName>
        <fullName evidence="7 9">Uroporphyrinogen-III synthase</fullName>
        <ecNumber evidence="3 9">4.2.1.75</ecNumber>
    </recommendedName>
</protein>
<evidence type="ECO:0000256" key="4">
    <source>
        <dbReference type="ARBA" id="ARBA00023239"/>
    </source>
</evidence>
<dbReference type="GO" id="GO:0004852">
    <property type="term" value="F:uroporphyrinogen-III synthase activity"/>
    <property type="evidence" value="ECO:0007669"/>
    <property type="project" value="UniProtKB-UniRule"/>
</dbReference>
<evidence type="ECO:0000256" key="3">
    <source>
        <dbReference type="ARBA" id="ARBA00013109"/>
    </source>
</evidence>
<gene>
    <name evidence="11" type="ORF">WDJ50_04530</name>
</gene>
<dbReference type="AlphaFoldDB" id="A0AAU6Q4X8"/>
<keyword evidence="5 9" id="KW-0627">Porphyrin biosynthesis</keyword>
<dbReference type="InterPro" id="IPR003754">
    <property type="entry name" value="4pyrrol_synth_uPrphyn_synth"/>
</dbReference>
<comment type="catalytic activity">
    <reaction evidence="8 9">
        <text>hydroxymethylbilane = uroporphyrinogen III + H2O</text>
        <dbReference type="Rhea" id="RHEA:18965"/>
        <dbReference type="ChEBI" id="CHEBI:15377"/>
        <dbReference type="ChEBI" id="CHEBI:57308"/>
        <dbReference type="ChEBI" id="CHEBI:57845"/>
        <dbReference type="EC" id="4.2.1.75"/>
    </reaction>
</comment>
<evidence type="ECO:0000259" key="10">
    <source>
        <dbReference type="Pfam" id="PF02602"/>
    </source>
</evidence>
<evidence type="ECO:0000256" key="8">
    <source>
        <dbReference type="ARBA" id="ARBA00048617"/>
    </source>
</evidence>
<sequence length="259" mass="27235">MTLSTRLPLTGHTVAVTRAAPEGDRLCDLLRAQGAEVLHLPLIRFGPTRQPEALYAGLRDPGNVDWLLLTSPQGSQRLRAEASGLGLNPADFAGVRVAAVGESTARPLSAWGLNVTFQPSRATALRLGQELPARPGEVALHLTSQLSEDTLRAELTGRGVVYRRLELYCTEPVTLSHAERRTLAGVSVVTLASGSAVRGLAALAGEGFDPLHLPVAAIGEQTARAARQLGFSRVVTAPQPSLEGLVSAAVQAAQGNPDR</sequence>
<name>A0AAU6Q4X8_9DEIO</name>
<dbReference type="InterPro" id="IPR036108">
    <property type="entry name" value="4pyrrol_syn_uPrphyn_synt_sf"/>
</dbReference>
<evidence type="ECO:0000256" key="9">
    <source>
        <dbReference type="RuleBase" id="RU366031"/>
    </source>
</evidence>